<gene>
    <name evidence="7" type="ORF">GCM10023350_12790</name>
</gene>
<evidence type="ECO:0000313" key="8">
    <source>
        <dbReference type="Proteomes" id="UP001499882"/>
    </source>
</evidence>
<dbReference type="SUPFAM" id="SSF46689">
    <property type="entry name" value="Homeodomain-like"/>
    <property type="match status" value="1"/>
</dbReference>
<evidence type="ECO:0000313" key="7">
    <source>
        <dbReference type="EMBL" id="GAA4730915.1"/>
    </source>
</evidence>
<dbReference type="InterPro" id="IPR001647">
    <property type="entry name" value="HTH_TetR"/>
</dbReference>
<proteinExistence type="predicted"/>
<keyword evidence="1" id="KW-0805">Transcription regulation</keyword>
<protein>
    <recommendedName>
        <fullName evidence="6">HTH tetR-type domain-containing protein</fullName>
    </recommendedName>
</protein>
<evidence type="ECO:0000256" key="1">
    <source>
        <dbReference type="ARBA" id="ARBA00023015"/>
    </source>
</evidence>
<dbReference type="InterPro" id="IPR050109">
    <property type="entry name" value="HTH-type_TetR-like_transc_reg"/>
</dbReference>
<dbReference type="Pfam" id="PF02909">
    <property type="entry name" value="TetR_C_1"/>
    <property type="match status" value="1"/>
</dbReference>
<keyword evidence="3" id="KW-0804">Transcription</keyword>
<dbReference type="Pfam" id="PF00440">
    <property type="entry name" value="TetR_N"/>
    <property type="match status" value="1"/>
</dbReference>
<dbReference type="InterPro" id="IPR009057">
    <property type="entry name" value="Homeodomain-like_sf"/>
</dbReference>
<evidence type="ECO:0000256" key="2">
    <source>
        <dbReference type="ARBA" id="ARBA00023125"/>
    </source>
</evidence>
<feature type="domain" description="HTH tetR-type" evidence="6">
    <location>
        <begin position="27"/>
        <end position="87"/>
    </location>
</feature>
<dbReference type="InterPro" id="IPR036271">
    <property type="entry name" value="Tet_transcr_reg_TetR-rel_C_sf"/>
</dbReference>
<keyword evidence="2 4" id="KW-0238">DNA-binding</keyword>
<evidence type="ECO:0000256" key="4">
    <source>
        <dbReference type="PROSITE-ProRule" id="PRU00335"/>
    </source>
</evidence>
<dbReference type="RefSeq" id="WP_345525870.1">
    <property type="nucleotide sequence ID" value="NZ_BAABKN010000009.1"/>
</dbReference>
<dbReference type="SUPFAM" id="SSF48498">
    <property type="entry name" value="Tetracyclin repressor-like, C-terminal domain"/>
    <property type="match status" value="1"/>
</dbReference>
<feature type="DNA-binding region" description="H-T-H motif" evidence="4">
    <location>
        <begin position="50"/>
        <end position="69"/>
    </location>
</feature>
<reference evidence="8" key="1">
    <citation type="journal article" date="2019" name="Int. J. Syst. Evol. Microbiol.">
        <title>The Global Catalogue of Microorganisms (GCM) 10K type strain sequencing project: providing services to taxonomists for standard genome sequencing and annotation.</title>
        <authorList>
            <consortium name="The Broad Institute Genomics Platform"/>
            <consortium name="The Broad Institute Genome Sequencing Center for Infectious Disease"/>
            <person name="Wu L."/>
            <person name="Ma J."/>
        </authorList>
    </citation>
    <scope>NUCLEOTIDE SEQUENCE [LARGE SCALE GENOMIC DNA]</scope>
    <source>
        <strain evidence="8">JCM 18532</strain>
    </source>
</reference>
<comment type="caution">
    <text evidence="7">The sequence shown here is derived from an EMBL/GenBank/DDBJ whole genome shotgun (WGS) entry which is preliminary data.</text>
</comment>
<dbReference type="PANTHER" id="PTHR30055:SF151">
    <property type="entry name" value="TRANSCRIPTIONAL REGULATORY PROTEIN"/>
    <property type="match status" value="1"/>
</dbReference>
<dbReference type="Gene3D" id="1.10.357.10">
    <property type="entry name" value="Tetracycline Repressor, domain 2"/>
    <property type="match status" value="1"/>
</dbReference>
<dbReference type="PROSITE" id="PS50977">
    <property type="entry name" value="HTH_TETR_2"/>
    <property type="match status" value="1"/>
</dbReference>
<evidence type="ECO:0000259" key="6">
    <source>
        <dbReference type="PROSITE" id="PS50977"/>
    </source>
</evidence>
<name>A0ABP8YJT7_9ACTN</name>
<feature type="region of interest" description="Disordered" evidence="5">
    <location>
        <begin position="1"/>
        <end position="25"/>
    </location>
</feature>
<accession>A0ABP8YJT7</accession>
<dbReference type="InterPro" id="IPR004111">
    <property type="entry name" value="Repressor_TetR_C"/>
</dbReference>
<dbReference type="PANTHER" id="PTHR30055">
    <property type="entry name" value="HTH-TYPE TRANSCRIPTIONAL REGULATOR RUTR"/>
    <property type="match status" value="1"/>
</dbReference>
<dbReference type="EMBL" id="BAABKN010000009">
    <property type="protein sequence ID" value="GAA4730915.1"/>
    <property type="molecule type" value="Genomic_DNA"/>
</dbReference>
<evidence type="ECO:0000256" key="3">
    <source>
        <dbReference type="ARBA" id="ARBA00023163"/>
    </source>
</evidence>
<sequence length="256" mass="28185">MTRVSSDMNDDASTSTSRPDASGRDRALSAEIIARQALVLADERGLEKLTVRSLASELGIGTMTFYGYYRSKEEILDAMADQALGSLALPSSEPDESPRQAIENVATAFRELMIEHPSIAQILSSRVTDSPQARRGAMEVVIDRLIRSGIPGPLAVKSYGFLMVHALGFASYQTPRPWGRGETDGGTDESELRRQQWHFYASLPLPEFPRLVELRDELIELPGEEQFRFGVECLCRTVEDLVAAGLPDGRADQEAP</sequence>
<keyword evidence="8" id="KW-1185">Reference proteome</keyword>
<feature type="compositionally biased region" description="Polar residues" evidence="5">
    <location>
        <begin position="1"/>
        <end position="19"/>
    </location>
</feature>
<evidence type="ECO:0000256" key="5">
    <source>
        <dbReference type="SAM" id="MobiDB-lite"/>
    </source>
</evidence>
<dbReference type="Proteomes" id="UP001499882">
    <property type="component" value="Unassembled WGS sequence"/>
</dbReference>
<organism evidence="7 8">
    <name type="scientific">Nocardioides endophyticus</name>
    <dbReference type="NCBI Taxonomy" id="1353775"/>
    <lineage>
        <taxon>Bacteria</taxon>
        <taxon>Bacillati</taxon>
        <taxon>Actinomycetota</taxon>
        <taxon>Actinomycetes</taxon>
        <taxon>Propionibacteriales</taxon>
        <taxon>Nocardioidaceae</taxon>
        <taxon>Nocardioides</taxon>
    </lineage>
</organism>